<dbReference type="Gene3D" id="3.40.50.12230">
    <property type="match status" value="1"/>
</dbReference>
<accession>A0ABU8C1K8</accession>
<comment type="caution">
    <text evidence="2">The sequence shown here is derived from an EMBL/GenBank/DDBJ whole genome shotgun (WGS) entry which is preliminary data.</text>
</comment>
<name>A0ABU8C1K8_9RHOB</name>
<protein>
    <submittedName>
        <fullName evidence="2">Formyltransferase family protein</fullName>
    </submittedName>
</protein>
<dbReference type="EMBL" id="JBALHR010000035">
    <property type="protein sequence ID" value="MEH7830542.1"/>
    <property type="molecule type" value="Genomic_DNA"/>
</dbReference>
<proteinExistence type="predicted"/>
<dbReference type="InterPro" id="IPR036477">
    <property type="entry name" value="Formyl_transf_N_sf"/>
</dbReference>
<dbReference type="SUPFAM" id="SSF53328">
    <property type="entry name" value="Formyltransferase"/>
    <property type="match status" value="1"/>
</dbReference>
<dbReference type="PANTHER" id="PTHR11138">
    <property type="entry name" value="METHIONYL-TRNA FORMYLTRANSFERASE"/>
    <property type="match status" value="1"/>
</dbReference>
<feature type="domain" description="Formyl transferase N-terminal" evidence="1">
    <location>
        <begin position="69"/>
        <end position="167"/>
    </location>
</feature>
<dbReference type="RefSeq" id="WP_335425580.1">
    <property type="nucleotide sequence ID" value="NZ_JBALHR010000035.1"/>
</dbReference>
<keyword evidence="3" id="KW-1185">Reference proteome</keyword>
<organism evidence="2 3">
    <name type="scientific">Gemmobacter denitrificans</name>
    <dbReference type="NCBI Taxonomy" id="3123040"/>
    <lineage>
        <taxon>Bacteria</taxon>
        <taxon>Pseudomonadati</taxon>
        <taxon>Pseudomonadota</taxon>
        <taxon>Alphaproteobacteria</taxon>
        <taxon>Rhodobacterales</taxon>
        <taxon>Paracoccaceae</taxon>
        <taxon>Gemmobacter</taxon>
    </lineage>
</organism>
<evidence type="ECO:0000313" key="2">
    <source>
        <dbReference type="EMBL" id="MEH7830542.1"/>
    </source>
</evidence>
<dbReference type="Pfam" id="PF00551">
    <property type="entry name" value="Formyl_trans_N"/>
    <property type="match status" value="1"/>
</dbReference>
<evidence type="ECO:0000313" key="3">
    <source>
        <dbReference type="Proteomes" id="UP001431963"/>
    </source>
</evidence>
<gene>
    <name evidence="2" type="ORF">V6590_20545</name>
</gene>
<reference evidence="2" key="1">
    <citation type="submission" date="2024-02" db="EMBL/GenBank/DDBJ databases">
        <title>Genome sequences of strain Gemmobacter sp. JM10B15.</title>
        <authorList>
            <person name="Zhang M."/>
        </authorList>
    </citation>
    <scope>NUCLEOTIDE SEQUENCE</scope>
    <source>
        <strain evidence="2">JM10B15</strain>
    </source>
</reference>
<evidence type="ECO:0000259" key="1">
    <source>
        <dbReference type="Pfam" id="PF00551"/>
    </source>
</evidence>
<dbReference type="PANTHER" id="PTHR11138:SF5">
    <property type="entry name" value="METHIONYL-TRNA FORMYLTRANSFERASE, MITOCHONDRIAL"/>
    <property type="match status" value="1"/>
</dbReference>
<dbReference type="Proteomes" id="UP001431963">
    <property type="component" value="Unassembled WGS sequence"/>
</dbReference>
<sequence>MSNRPPRIALFATRWLGAEVLTRLHARGHDLALVTTQAEDRSAKAARARAIPVVAKPDQVPLIPADLPWRPDLILCAHAFRILPDWLLQWSRLGGIGYHPSLLPAYRGRHAVADAITAGQRFTGGTVYWLTRSIDAGPTVILHSNPLQTRVQILANETAPELWRRALAPLGADLFLEAVDGILG</sequence>
<dbReference type="InterPro" id="IPR002376">
    <property type="entry name" value="Formyl_transf_N"/>
</dbReference>